<reference evidence="2" key="1">
    <citation type="submission" date="2018-12" db="EMBL/GenBank/DDBJ databases">
        <title>Novel natural products biosynthetic potential of the class Ktedonobacteria.</title>
        <authorList>
            <person name="Zheng Y."/>
            <person name="Saitou A."/>
            <person name="Wang C.M."/>
            <person name="Toyoda A."/>
            <person name="Minakuchi Y."/>
            <person name="Sekiguchi Y."/>
            <person name="Ueda K."/>
            <person name="Takano H."/>
            <person name="Sakai Y."/>
            <person name="Yokota A."/>
            <person name="Yabe S."/>
        </authorList>
    </citation>
    <scope>NUCLEOTIDE SEQUENCE</scope>
    <source>
        <strain evidence="2">A3-2</strain>
    </source>
</reference>
<name>A0A455T8T2_9CHLR</name>
<dbReference type="InterPro" id="IPR002877">
    <property type="entry name" value="RNA_MeTrfase_FtsJ_dom"/>
</dbReference>
<dbReference type="Gene3D" id="3.40.50.150">
    <property type="entry name" value="Vaccinia Virus protein VP39"/>
    <property type="match status" value="1"/>
</dbReference>
<dbReference type="InterPro" id="IPR029063">
    <property type="entry name" value="SAM-dependent_MTases_sf"/>
</dbReference>
<dbReference type="AlphaFoldDB" id="A0A455T8T2"/>
<dbReference type="Pfam" id="PF01728">
    <property type="entry name" value="FtsJ"/>
    <property type="match status" value="1"/>
</dbReference>
<dbReference type="PANTHER" id="PTHR37524">
    <property type="entry name" value="RIBOSOMAL RNA LARGE SUBUNIT METHYLTRANSFERASE M"/>
    <property type="match status" value="1"/>
</dbReference>
<dbReference type="CDD" id="cd02440">
    <property type="entry name" value="AdoMet_MTases"/>
    <property type="match status" value="1"/>
</dbReference>
<dbReference type="GO" id="GO:0032259">
    <property type="term" value="P:methylation"/>
    <property type="evidence" value="ECO:0007669"/>
    <property type="project" value="InterPro"/>
</dbReference>
<organism evidence="2">
    <name type="scientific">Thermogemmatispora argillosa</name>
    <dbReference type="NCBI Taxonomy" id="2045280"/>
    <lineage>
        <taxon>Bacteria</taxon>
        <taxon>Bacillati</taxon>
        <taxon>Chloroflexota</taxon>
        <taxon>Ktedonobacteria</taxon>
        <taxon>Thermogemmatisporales</taxon>
        <taxon>Thermogemmatisporaceae</taxon>
        <taxon>Thermogemmatispora</taxon>
    </lineage>
</organism>
<dbReference type="SUPFAM" id="SSF53335">
    <property type="entry name" value="S-adenosyl-L-methionine-dependent methyltransferases"/>
    <property type="match status" value="1"/>
</dbReference>
<dbReference type="EMBL" id="AP019377">
    <property type="protein sequence ID" value="BBH95856.1"/>
    <property type="molecule type" value="Genomic_DNA"/>
</dbReference>
<accession>A0A455T8T2</accession>
<proteinExistence type="predicted"/>
<dbReference type="GO" id="GO:0008168">
    <property type="term" value="F:methyltransferase activity"/>
    <property type="evidence" value="ECO:0007669"/>
    <property type="project" value="InterPro"/>
</dbReference>
<evidence type="ECO:0000259" key="1">
    <source>
        <dbReference type="Pfam" id="PF01728"/>
    </source>
</evidence>
<feature type="domain" description="Ribosomal RNA methyltransferase FtsJ" evidence="1">
    <location>
        <begin position="201"/>
        <end position="256"/>
    </location>
</feature>
<dbReference type="PANTHER" id="PTHR37524:SF2">
    <property type="entry name" value="RIBOSOMAL RNA METHYLTRANSFERASE FTSJ DOMAIN-CONTAINING PROTEIN"/>
    <property type="match status" value="1"/>
</dbReference>
<gene>
    <name evidence="2" type="ORF">KTA_40550</name>
</gene>
<protein>
    <recommendedName>
        <fullName evidence="1">Ribosomal RNA methyltransferase FtsJ domain-containing protein</fullName>
    </recommendedName>
</protein>
<evidence type="ECO:0000313" key="2">
    <source>
        <dbReference type="EMBL" id="BBH95856.1"/>
    </source>
</evidence>
<sequence length="386" mass="42289">MKARPYSIFDIEEYVIVTAQPEFLRPAVTELQSLCHELKVAEELAPGIALCAVPKLRELLRRAMEQTPIFVRHLAPAQATVQLSGAIEADCARCALALAALPEFAWLGPGQYFAVQARLLSPGPQLPARSLSYTSGQINQKLAEVISAETGATESIRKPRIILSLALSAGRGFVGISLAEENLSAWPGGERHFARLPEQISRSEMKLLEALEVFNLTLPANGEALDLGAAPGGWTRLLLQAGLRVVAVDPAALAPVLRRIPQSRLEHRRCSAEVYLAEARRRGRRFAVITNDMRMDARDAARLLTRAAELLRDEGFVLSVLKLPHATKRIQPLPVLREALEILEGTYAIVKARQLFHNRQEVTVVAASPLHQGRPCSGRCTPTVRA</sequence>